<evidence type="ECO:0000256" key="3">
    <source>
        <dbReference type="PROSITE-ProRule" id="PRU00023"/>
    </source>
</evidence>
<keyword evidence="4" id="KW-0863">Zinc-finger</keyword>
<keyword evidence="4" id="KW-0862">Zinc</keyword>
<dbReference type="InterPro" id="IPR002110">
    <property type="entry name" value="Ankyrin_rpt"/>
</dbReference>
<dbReference type="EMBL" id="MLAK01000591">
    <property type="protein sequence ID" value="OHT11298.1"/>
    <property type="molecule type" value="Genomic_DNA"/>
</dbReference>
<gene>
    <name evidence="7" type="ORF">TRFO_19275</name>
</gene>
<dbReference type="Pfam" id="PF12796">
    <property type="entry name" value="Ank_2"/>
    <property type="match status" value="1"/>
</dbReference>
<dbReference type="Proteomes" id="UP000179807">
    <property type="component" value="Unassembled WGS sequence"/>
</dbReference>
<evidence type="ECO:0000313" key="8">
    <source>
        <dbReference type="Proteomes" id="UP000179807"/>
    </source>
</evidence>
<evidence type="ECO:0000259" key="6">
    <source>
        <dbReference type="PROSITE" id="PS50119"/>
    </source>
</evidence>
<evidence type="ECO:0000256" key="2">
    <source>
        <dbReference type="ARBA" id="ARBA00023043"/>
    </source>
</evidence>
<keyword evidence="1" id="KW-0677">Repeat</keyword>
<reference evidence="7" key="1">
    <citation type="submission" date="2016-10" db="EMBL/GenBank/DDBJ databases">
        <authorList>
            <person name="Benchimol M."/>
            <person name="Almeida L.G."/>
            <person name="Vasconcelos A.T."/>
            <person name="Perreira-Neves A."/>
            <person name="Rosa I.A."/>
            <person name="Tasca T."/>
            <person name="Bogo M.R."/>
            <person name="de Souza W."/>
        </authorList>
    </citation>
    <scope>NUCLEOTIDE SEQUENCE [LARGE SCALE GENOMIC DNA]</scope>
    <source>
        <strain evidence="7">K</strain>
    </source>
</reference>
<evidence type="ECO:0000256" key="5">
    <source>
        <dbReference type="SAM" id="Coils"/>
    </source>
</evidence>
<evidence type="ECO:0000256" key="1">
    <source>
        <dbReference type="ARBA" id="ARBA00022737"/>
    </source>
</evidence>
<dbReference type="Gene3D" id="1.25.40.20">
    <property type="entry name" value="Ankyrin repeat-containing domain"/>
    <property type="match status" value="1"/>
</dbReference>
<dbReference type="InterPro" id="IPR000315">
    <property type="entry name" value="Znf_B-box"/>
</dbReference>
<keyword evidence="5" id="KW-0175">Coiled coil</keyword>
<dbReference type="VEuPathDB" id="TrichDB:TRFO_19275"/>
<accession>A0A1J4KJM7</accession>
<feature type="coiled-coil region" evidence="5">
    <location>
        <begin position="3"/>
        <end position="30"/>
    </location>
</feature>
<dbReference type="RefSeq" id="XP_068364434.1">
    <property type="nucleotide sequence ID" value="XM_068500697.1"/>
</dbReference>
<dbReference type="InterPro" id="IPR036770">
    <property type="entry name" value="Ankyrin_rpt-contain_sf"/>
</dbReference>
<sequence length="335" mass="38137">MKKKIDKNQLKETQKLMREAEIEVLNAIRHGDLQKLESIKFNADGIDSRLSIHADTKVYPAISRQVVIESVCGPTVVVYSILCEQPEILKFFLSKFNPSLSYDVDGWTPLHFACATKDSTCLKILLSIRYVQQIINMPIVETTTTPIYIASLFGNHEHALLLTQPKHKVLIPSPVAMEFPNIINVSEQASTGCSALHIAVKNNDWDMCQILLSSNIDQSLTDSEGSSAYDIARNLKLSKIVEKFENVDFLSREKLEERYLNKETREEHVYFERVNKKIEEIKQKLGKIENQIGKNVDICSLCEEKIGKLCSECNQHLCETCWASPMHRCPTTYNT</sequence>
<name>A0A1J4KJM7_9EUKA</name>
<dbReference type="GO" id="GO:0008270">
    <property type="term" value="F:zinc ion binding"/>
    <property type="evidence" value="ECO:0007669"/>
    <property type="project" value="UniProtKB-KW"/>
</dbReference>
<dbReference type="SUPFAM" id="SSF48403">
    <property type="entry name" value="Ankyrin repeat"/>
    <property type="match status" value="1"/>
</dbReference>
<dbReference type="PANTHER" id="PTHR24198">
    <property type="entry name" value="ANKYRIN REPEAT AND PROTEIN KINASE DOMAIN-CONTAINING PROTEIN"/>
    <property type="match status" value="1"/>
</dbReference>
<dbReference type="SMART" id="SM00248">
    <property type="entry name" value="ANK"/>
    <property type="match status" value="3"/>
</dbReference>
<dbReference type="Pfam" id="PF00023">
    <property type="entry name" value="Ank"/>
    <property type="match status" value="1"/>
</dbReference>
<evidence type="ECO:0000256" key="4">
    <source>
        <dbReference type="PROSITE-ProRule" id="PRU00024"/>
    </source>
</evidence>
<dbReference type="GeneID" id="94835401"/>
<keyword evidence="2 3" id="KW-0040">ANK repeat</keyword>
<feature type="domain" description="B box-type" evidence="6">
    <location>
        <begin position="294"/>
        <end position="335"/>
    </location>
</feature>
<evidence type="ECO:0000313" key="7">
    <source>
        <dbReference type="EMBL" id="OHT11298.1"/>
    </source>
</evidence>
<protein>
    <recommendedName>
        <fullName evidence="6">B box-type domain-containing protein</fullName>
    </recommendedName>
</protein>
<dbReference type="CDD" id="cd19757">
    <property type="entry name" value="Bbox1"/>
    <property type="match status" value="1"/>
</dbReference>
<dbReference type="PROSITE" id="PS50119">
    <property type="entry name" value="ZF_BBOX"/>
    <property type="match status" value="1"/>
</dbReference>
<keyword evidence="4" id="KW-0479">Metal-binding</keyword>
<dbReference type="PROSITE" id="PS50088">
    <property type="entry name" value="ANK_REPEAT"/>
    <property type="match status" value="1"/>
</dbReference>
<proteinExistence type="predicted"/>
<keyword evidence="8" id="KW-1185">Reference proteome</keyword>
<dbReference type="AlphaFoldDB" id="A0A1J4KJM7"/>
<organism evidence="7 8">
    <name type="scientific">Tritrichomonas foetus</name>
    <dbReference type="NCBI Taxonomy" id="1144522"/>
    <lineage>
        <taxon>Eukaryota</taxon>
        <taxon>Metamonada</taxon>
        <taxon>Parabasalia</taxon>
        <taxon>Tritrichomonadida</taxon>
        <taxon>Tritrichomonadidae</taxon>
        <taxon>Tritrichomonas</taxon>
    </lineage>
</organism>
<comment type="caution">
    <text evidence="7">The sequence shown here is derived from an EMBL/GenBank/DDBJ whole genome shotgun (WGS) entry which is preliminary data.</text>
</comment>
<dbReference type="PROSITE" id="PS50297">
    <property type="entry name" value="ANK_REP_REGION"/>
    <property type="match status" value="1"/>
</dbReference>
<feature type="repeat" description="ANK" evidence="3">
    <location>
        <begin position="191"/>
        <end position="223"/>
    </location>
</feature>
<dbReference type="PANTHER" id="PTHR24198:SF165">
    <property type="entry name" value="ANKYRIN REPEAT-CONTAINING PROTEIN-RELATED"/>
    <property type="match status" value="1"/>
</dbReference>